<gene>
    <name evidence="1" type="ORF">ACFPOF_02025</name>
</gene>
<protein>
    <submittedName>
        <fullName evidence="1">Uncharacterized protein</fullName>
    </submittedName>
</protein>
<sequence length="176" mass="19695">MVYLVLIILFLGIVIQYHIRKSETNKINKTKENLNGVLFSYKEIWYIGGHPLVDVREVKGGVLHICFDKIVYLNNINALLNPLKPIFEIPMESIVVSAVETKESLTVSRILLTGILAFALKKNESYVRIEFNNELGSVSNVILSPNNNVLASQIVAAINKGKVDCLKNTQETVVVQ</sequence>
<dbReference type="RefSeq" id="WP_378129114.1">
    <property type="nucleotide sequence ID" value="NZ_JBHSMI010000003.1"/>
</dbReference>
<dbReference type="Proteomes" id="UP001596113">
    <property type="component" value="Unassembled WGS sequence"/>
</dbReference>
<name>A0ABW0HLU2_9BACL</name>
<accession>A0ABW0HLU2</accession>
<comment type="caution">
    <text evidence="1">The sequence shown here is derived from an EMBL/GenBank/DDBJ whole genome shotgun (WGS) entry which is preliminary data.</text>
</comment>
<proteinExistence type="predicted"/>
<evidence type="ECO:0000313" key="1">
    <source>
        <dbReference type="EMBL" id="MFC5401498.1"/>
    </source>
</evidence>
<organism evidence="1 2">
    <name type="scientific">Cohnella soli</name>
    <dbReference type="NCBI Taxonomy" id="425005"/>
    <lineage>
        <taxon>Bacteria</taxon>
        <taxon>Bacillati</taxon>
        <taxon>Bacillota</taxon>
        <taxon>Bacilli</taxon>
        <taxon>Bacillales</taxon>
        <taxon>Paenibacillaceae</taxon>
        <taxon>Cohnella</taxon>
    </lineage>
</organism>
<dbReference type="EMBL" id="JBHSMI010000003">
    <property type="protein sequence ID" value="MFC5401498.1"/>
    <property type="molecule type" value="Genomic_DNA"/>
</dbReference>
<keyword evidence="2" id="KW-1185">Reference proteome</keyword>
<reference evidence="2" key="1">
    <citation type="journal article" date="2019" name="Int. J. Syst. Evol. Microbiol.">
        <title>The Global Catalogue of Microorganisms (GCM) 10K type strain sequencing project: providing services to taxonomists for standard genome sequencing and annotation.</title>
        <authorList>
            <consortium name="The Broad Institute Genomics Platform"/>
            <consortium name="The Broad Institute Genome Sequencing Center for Infectious Disease"/>
            <person name="Wu L."/>
            <person name="Ma J."/>
        </authorList>
    </citation>
    <scope>NUCLEOTIDE SEQUENCE [LARGE SCALE GENOMIC DNA]</scope>
    <source>
        <strain evidence="2">CGMCC 1.18575</strain>
    </source>
</reference>
<evidence type="ECO:0000313" key="2">
    <source>
        <dbReference type="Proteomes" id="UP001596113"/>
    </source>
</evidence>